<evidence type="ECO:0000256" key="2">
    <source>
        <dbReference type="ARBA" id="ARBA00004924"/>
    </source>
</evidence>
<dbReference type="GO" id="GO:0006535">
    <property type="term" value="P:cysteine biosynthetic process from serine"/>
    <property type="evidence" value="ECO:0007669"/>
    <property type="project" value="InterPro"/>
</dbReference>
<accession>A0A558F7S6</accession>
<comment type="similarity">
    <text evidence="4">Belongs to the cysteine synthase/cystathionine beta-synthase family. SbnA subfamily.</text>
</comment>
<evidence type="ECO:0000256" key="5">
    <source>
        <dbReference type="ARBA" id="ARBA00011738"/>
    </source>
</evidence>
<comment type="caution">
    <text evidence="13">The sequence shown here is derived from an EMBL/GenBank/DDBJ whole genome shotgun (WGS) entry which is preliminary data.</text>
</comment>
<evidence type="ECO:0000256" key="10">
    <source>
        <dbReference type="ARBA" id="ARBA00022898"/>
    </source>
</evidence>
<evidence type="ECO:0000256" key="11">
    <source>
        <dbReference type="ARBA" id="ARBA00047931"/>
    </source>
</evidence>
<feature type="domain" description="Tryptophan synthase beta chain-like PALP" evidence="12">
    <location>
        <begin position="7"/>
        <end position="295"/>
    </location>
</feature>
<proteinExistence type="inferred from homology"/>
<dbReference type="PROSITE" id="PS00901">
    <property type="entry name" value="CYS_SYNTHASE"/>
    <property type="match status" value="1"/>
</dbReference>
<evidence type="ECO:0000259" key="12">
    <source>
        <dbReference type="Pfam" id="PF00291"/>
    </source>
</evidence>
<dbReference type="InterPro" id="IPR036052">
    <property type="entry name" value="TrpB-like_PALP_sf"/>
</dbReference>
<comment type="catalytic activity">
    <reaction evidence="11">
        <text>O-acetyl-L-serine + hydrogen sulfide = L-cysteine + acetate</text>
        <dbReference type="Rhea" id="RHEA:14829"/>
        <dbReference type="ChEBI" id="CHEBI:29919"/>
        <dbReference type="ChEBI" id="CHEBI:30089"/>
        <dbReference type="ChEBI" id="CHEBI:35235"/>
        <dbReference type="ChEBI" id="CHEBI:58340"/>
        <dbReference type="EC" id="2.5.1.47"/>
    </reaction>
</comment>
<dbReference type="GO" id="GO:0004124">
    <property type="term" value="F:cysteine synthase activity"/>
    <property type="evidence" value="ECO:0007669"/>
    <property type="project" value="UniProtKB-EC"/>
</dbReference>
<dbReference type="EC" id="2.5.1.140" evidence="6"/>
<dbReference type="RefSeq" id="WP_144583376.1">
    <property type="nucleotide sequence ID" value="NZ_BKKF01000062.1"/>
</dbReference>
<dbReference type="SUPFAM" id="SSF53686">
    <property type="entry name" value="Tryptophan synthase beta subunit-like PLP-dependent enzymes"/>
    <property type="match status" value="1"/>
</dbReference>
<evidence type="ECO:0000256" key="6">
    <source>
        <dbReference type="ARBA" id="ARBA00012331"/>
    </source>
</evidence>
<keyword evidence="9" id="KW-0808">Transferase</keyword>
<organism evidence="13 14">
    <name type="scientific">Acinetobacter colistiniresistens</name>
    <dbReference type="NCBI Taxonomy" id="280145"/>
    <lineage>
        <taxon>Bacteria</taxon>
        <taxon>Pseudomonadati</taxon>
        <taxon>Pseudomonadota</taxon>
        <taxon>Gammaproteobacteria</taxon>
        <taxon>Moraxellales</taxon>
        <taxon>Moraxellaceae</taxon>
        <taxon>Acinetobacter</taxon>
    </lineage>
</organism>
<comment type="subunit">
    <text evidence="5">Homodimer.</text>
</comment>
<evidence type="ECO:0000256" key="1">
    <source>
        <dbReference type="ARBA" id="ARBA00001933"/>
    </source>
</evidence>
<reference evidence="13 14" key="1">
    <citation type="submission" date="2019-07" db="EMBL/GenBank/DDBJ databases">
        <title>Draft Genome Sequence of the first blaOXA-58-Harboring Acinetobacter colistiniresistens clinical isolate from Brazil.</title>
        <authorList>
            <person name="Favaro L.S."/>
            <person name="Paula-Petroli S.B."/>
            <person name="Moura C.F."/>
            <person name="Tognim M.C.B."/>
            <person name="Venancio E.J."/>
            <person name="Yamada-Ogatta S.F."/>
            <person name="Carrara-Marroni F.E."/>
        </authorList>
    </citation>
    <scope>NUCLEOTIDE SEQUENCE [LARGE SCALE GENOMIC DNA]</scope>
    <source>
        <strain evidence="13 14">DL</strain>
    </source>
</reference>
<dbReference type="PANTHER" id="PTHR10314">
    <property type="entry name" value="CYSTATHIONINE BETA-SYNTHASE"/>
    <property type="match status" value="1"/>
</dbReference>
<dbReference type="InterPro" id="IPR001216">
    <property type="entry name" value="P-phosphate_BS"/>
</dbReference>
<evidence type="ECO:0000256" key="9">
    <source>
        <dbReference type="ARBA" id="ARBA00022679"/>
    </source>
</evidence>
<dbReference type="InterPro" id="IPR050214">
    <property type="entry name" value="Cys_Synth/Cystath_Beta-Synth"/>
</dbReference>
<dbReference type="CDD" id="cd01561">
    <property type="entry name" value="CBS_like"/>
    <property type="match status" value="1"/>
</dbReference>
<dbReference type="EMBL" id="VMTP01000057">
    <property type="protein sequence ID" value="TVT81636.1"/>
    <property type="molecule type" value="Genomic_DNA"/>
</dbReference>
<evidence type="ECO:0000256" key="4">
    <source>
        <dbReference type="ARBA" id="ARBA00008519"/>
    </source>
</evidence>
<dbReference type="Gene3D" id="3.40.50.1100">
    <property type="match status" value="2"/>
</dbReference>
<evidence type="ECO:0000313" key="13">
    <source>
        <dbReference type="EMBL" id="TVT81636.1"/>
    </source>
</evidence>
<gene>
    <name evidence="13" type="primary">sbnA</name>
    <name evidence="13" type="ORF">FPV60_10295</name>
</gene>
<dbReference type="Pfam" id="PF00291">
    <property type="entry name" value="PALP"/>
    <property type="match status" value="1"/>
</dbReference>
<dbReference type="NCBIfam" id="TIGR03945">
    <property type="entry name" value="PLP_SbnA_fam"/>
    <property type="match status" value="1"/>
</dbReference>
<protein>
    <recommendedName>
        <fullName evidence="8">N-(2-amino-2-carboxyethyl)-L-glutamate synthase</fullName>
        <ecNumber evidence="6">2.5.1.140</ecNumber>
        <ecNumber evidence="7">2.5.1.47</ecNumber>
    </recommendedName>
</protein>
<comment type="pathway">
    <text evidence="3">Amino-acid biosynthesis; L-cysteine biosynthesis; L-cysteine from L-serine: step 2/2.</text>
</comment>
<comment type="cofactor">
    <cofactor evidence="1">
        <name>pyridoxal 5'-phosphate</name>
        <dbReference type="ChEBI" id="CHEBI:597326"/>
    </cofactor>
</comment>
<sequence>MIHNNILECIGRTPLVQLSRMFKHESISVIAKMELLNPGGSIKDRPALFMLQEGLKSGAINSDSHIVESSSGNLAIALAMACKIYGLKFTAVIDPKIASANLQMLKLYKANIEMVSEKDQNGGYLKTRIDTVQRLCQQLPNAVWINQYANPNNWKSHYHGEAEEIINQINRKIDYLVVGASTSGTIMGVSRRLKEKFPHLKIIAVDIVGSVLFGGNSGPREIPGIGASAIPALLSPEEIDDVIYVDDYESALGCRELLEYEGIFAGGSSGSSISAIKKLIPTIPPGSCILTLLPDRGDRYLDLVYEDSWFEMIKKRHFSKHQLTQENLTLQSVV</sequence>
<evidence type="ECO:0000256" key="3">
    <source>
        <dbReference type="ARBA" id="ARBA00004962"/>
    </source>
</evidence>
<evidence type="ECO:0000313" key="14">
    <source>
        <dbReference type="Proteomes" id="UP000316981"/>
    </source>
</evidence>
<comment type="pathway">
    <text evidence="2">Siderophore biosynthesis.</text>
</comment>
<keyword evidence="10" id="KW-0663">Pyridoxal phosphate</keyword>
<dbReference type="Proteomes" id="UP000316981">
    <property type="component" value="Unassembled WGS sequence"/>
</dbReference>
<dbReference type="EC" id="2.5.1.47" evidence="7"/>
<name>A0A558F7S6_9GAMM</name>
<dbReference type="InterPro" id="IPR001926">
    <property type="entry name" value="TrpB-like_PALP"/>
</dbReference>
<dbReference type="AlphaFoldDB" id="A0A558F7S6"/>
<evidence type="ECO:0000256" key="8">
    <source>
        <dbReference type="ARBA" id="ARBA00016985"/>
    </source>
</evidence>
<dbReference type="InterPro" id="IPR023927">
    <property type="entry name" value="SbnA"/>
</dbReference>
<evidence type="ECO:0000256" key="7">
    <source>
        <dbReference type="ARBA" id="ARBA00012681"/>
    </source>
</evidence>